<sequence>MVQAREAFTRAMQTTAVIAAGILLFAGVMAARHVPAASEESS</sequence>
<proteinExistence type="predicted"/>
<gene>
    <name evidence="1" type="ORF">HMPREF1129_0768</name>
</gene>
<evidence type="ECO:0000313" key="1">
    <source>
        <dbReference type="EMBL" id="EJN84592.1"/>
    </source>
</evidence>
<evidence type="ECO:0000313" key="2">
    <source>
        <dbReference type="Proteomes" id="UP000007814"/>
    </source>
</evidence>
<organism evidence="1 2">
    <name type="scientific">Actinomyces naeslundii (strain ATCC 12104 / DSM 43013 / CCUG 2238 / JCM 8349 / NCTC 10301 / Howell 279)</name>
    <dbReference type="NCBI Taxonomy" id="1115803"/>
    <lineage>
        <taxon>Bacteria</taxon>
        <taxon>Bacillati</taxon>
        <taxon>Actinomycetota</taxon>
        <taxon>Actinomycetes</taxon>
        <taxon>Actinomycetales</taxon>
        <taxon>Actinomycetaceae</taxon>
        <taxon>Actinomyces</taxon>
    </lineage>
</organism>
<reference evidence="1 2" key="1">
    <citation type="submission" date="2012-07" db="EMBL/GenBank/DDBJ databases">
        <authorList>
            <person name="Durkin A.S."/>
            <person name="McCorrison J."/>
            <person name="Torralba M."/>
            <person name="Gillis M."/>
            <person name="Methe B."/>
            <person name="Sutton G."/>
            <person name="Nelson K.E."/>
        </authorList>
    </citation>
    <scope>NUCLEOTIDE SEQUENCE [LARGE SCALE GENOMIC DNA]</scope>
    <source>
        <strain evidence="2">ATCC 12104 / DSM 43013 / CCUG 2238 / JCM 8349 / NCTC 10301 / Howell 279</strain>
    </source>
</reference>
<dbReference type="EMBL" id="ALJK01000142">
    <property type="protein sequence ID" value="EJN84592.1"/>
    <property type="molecule type" value="Genomic_DNA"/>
</dbReference>
<comment type="caution">
    <text evidence="1">The sequence shown here is derived from an EMBL/GenBank/DDBJ whole genome shotgun (WGS) entry which is preliminary data.</text>
</comment>
<protein>
    <submittedName>
        <fullName evidence="1">Uncharacterized protein</fullName>
    </submittedName>
</protein>
<name>J3F2L8_ACTNH</name>
<dbReference type="Proteomes" id="UP000007814">
    <property type="component" value="Unassembled WGS sequence"/>
</dbReference>
<dbReference type="PATRIC" id="fig|1115803.3.peg.1578"/>
<dbReference type="AlphaFoldDB" id="J3F2L8"/>
<accession>J3F2L8</accession>